<accession>F1L3A2</accession>
<feature type="compositionally biased region" description="Basic and acidic residues" evidence="3">
    <location>
        <begin position="429"/>
        <end position="442"/>
    </location>
</feature>
<evidence type="ECO:0000256" key="3">
    <source>
        <dbReference type="SAM" id="MobiDB-lite"/>
    </source>
</evidence>
<feature type="region of interest" description="Disordered" evidence="3">
    <location>
        <begin position="429"/>
        <end position="449"/>
    </location>
</feature>
<dbReference type="AlphaFoldDB" id="F1L3A2"/>
<evidence type="ECO:0000313" key="5">
    <source>
        <dbReference type="EMBL" id="ADY44606.1"/>
    </source>
</evidence>
<feature type="domain" description="Myosin tail" evidence="4">
    <location>
        <begin position="128"/>
        <end position="445"/>
    </location>
</feature>
<feature type="compositionally biased region" description="Basic and acidic residues" evidence="3">
    <location>
        <begin position="69"/>
        <end position="98"/>
    </location>
</feature>
<dbReference type="Pfam" id="PF01576">
    <property type="entry name" value="Myosin_tail_1"/>
    <property type="match status" value="1"/>
</dbReference>
<feature type="coiled-coil region" evidence="2">
    <location>
        <begin position="144"/>
        <end position="196"/>
    </location>
</feature>
<name>F1L3A2_ASCSU</name>
<dbReference type="EMBL" id="JI170526">
    <property type="protein sequence ID" value="ADY44606.1"/>
    <property type="molecule type" value="mRNA"/>
</dbReference>
<keyword evidence="1 2" id="KW-0175">Coiled coil</keyword>
<organism evidence="5">
    <name type="scientific">Ascaris suum</name>
    <name type="common">Pig roundworm</name>
    <name type="synonym">Ascaris lumbricoides</name>
    <dbReference type="NCBI Taxonomy" id="6253"/>
    <lineage>
        <taxon>Eukaryota</taxon>
        <taxon>Metazoa</taxon>
        <taxon>Ecdysozoa</taxon>
        <taxon>Nematoda</taxon>
        <taxon>Chromadorea</taxon>
        <taxon>Rhabditida</taxon>
        <taxon>Spirurina</taxon>
        <taxon>Ascaridomorpha</taxon>
        <taxon>Ascaridoidea</taxon>
        <taxon>Ascarididae</taxon>
        <taxon>Ascaris</taxon>
    </lineage>
</organism>
<feature type="region of interest" description="Disordered" evidence="3">
    <location>
        <begin position="64"/>
        <end position="141"/>
    </location>
</feature>
<protein>
    <submittedName>
        <fullName evidence="5">Myosin-4</fullName>
    </submittedName>
</protein>
<feature type="coiled-coil region" evidence="2">
    <location>
        <begin position="316"/>
        <end position="421"/>
    </location>
</feature>
<evidence type="ECO:0000256" key="2">
    <source>
        <dbReference type="SAM" id="Coils"/>
    </source>
</evidence>
<proteinExistence type="evidence at transcript level"/>
<sequence>MQTYENLLNGTHMLKSVCYIHRLLADRYHRKSFTIVARAVRHCHRNPFRLMIFATVNEKANRMSGTHEVSGRFTDKEGNYRDGSLLKKKQEEWARDEEYSNPSFKAENEGGGTSSPREHRRKDPHNFETEAASFDNETKQEADISRLRRKLESSINQLETALGRVNRGNIEALKKIEENHNQILELQRHVEEEQHNRENILEHYLNMKQRATVLQSKKEELEVAMDEAVRSGQQAGRDAHQSVSRCDGLTAEAHSLSAVQHEVDNELVEIHKHLDQTINELRSCGERSKAAMAHAATLFEQIRHEQESAMQGDHMRKSLEARVKEMQARLDEVEAAALKGDNKLIDAFESRIHEMENELGSEQRRYEDAIKKLSEHDRRVRELRCQVDEDKKEAGRARDLIDKLQKKLSIQEKQIEDAKFRQMQHLLVDADEHTDHVKDSTSKMRTQNR</sequence>
<evidence type="ECO:0000256" key="1">
    <source>
        <dbReference type="ARBA" id="ARBA00023054"/>
    </source>
</evidence>
<evidence type="ECO:0000259" key="4">
    <source>
        <dbReference type="Pfam" id="PF01576"/>
    </source>
</evidence>
<dbReference type="InterPro" id="IPR002928">
    <property type="entry name" value="Myosin_tail"/>
</dbReference>
<dbReference type="GO" id="GO:0016459">
    <property type="term" value="C:myosin complex"/>
    <property type="evidence" value="ECO:0007669"/>
    <property type="project" value="InterPro"/>
</dbReference>
<reference evidence="5" key="1">
    <citation type="journal article" date="2011" name="Genome Res.">
        <title>Deep small RNA sequencing from the nematode Ascaris reveals conservation, functional diversification, and novel developmental profiles.</title>
        <authorList>
            <person name="Wang J."/>
            <person name="Czech B."/>
            <person name="Crunk A."/>
            <person name="Wallace A."/>
            <person name="Mitreva M."/>
            <person name="Hannon G.J."/>
            <person name="Davis R.E."/>
        </authorList>
    </citation>
    <scope>NUCLEOTIDE SEQUENCE</scope>
</reference>